<feature type="signal peptide" evidence="3">
    <location>
        <begin position="1"/>
        <end position="17"/>
    </location>
</feature>
<keyword evidence="2" id="KW-1133">Transmembrane helix</keyword>
<reference evidence="4" key="1">
    <citation type="submission" date="2022-01" db="EMBL/GenBank/DDBJ databases">
        <authorList>
            <person name="King R."/>
        </authorList>
    </citation>
    <scope>NUCLEOTIDE SEQUENCE</scope>
</reference>
<keyword evidence="3" id="KW-0732">Signal</keyword>
<protein>
    <recommendedName>
        <fullName evidence="6">Osiris 20</fullName>
    </recommendedName>
</protein>
<dbReference type="AlphaFoldDB" id="A0A9P0D356"/>
<gene>
    <name evidence="4" type="ORF">PSYICH_LOCUS11453</name>
</gene>
<dbReference type="OrthoDB" id="6631139at2759"/>
<feature type="region of interest" description="Disordered" evidence="1">
    <location>
        <begin position="191"/>
        <end position="224"/>
    </location>
</feature>
<keyword evidence="2" id="KW-0472">Membrane</keyword>
<dbReference type="Proteomes" id="UP001153636">
    <property type="component" value="Chromosome 5"/>
</dbReference>
<keyword evidence="2" id="KW-0812">Transmembrane</keyword>
<sequence>MWRYFLTVILLAASSYGQSTPKSGDELVATVLDNCVEMDCVKQNVLGYLDNVLHIQSDVRNTKNMDAAILKRVARVFKTNEFRFKVPEALMEGTQIVYNPKSGLDIDMKETENESRGLGLKKKLLLPILLLFKLKMKLLQPIFNVLLYLKATKALIMSKLAILIVIGFVAYQLLGKSGMPMAMSMAPAEPPSPLYGPPSSPPPPMSSYDPSWEPNNGGPYQRMYTVSSDPQSLAYSAYFPGSSGSSTNRP</sequence>
<evidence type="ECO:0000256" key="1">
    <source>
        <dbReference type="SAM" id="MobiDB-lite"/>
    </source>
</evidence>
<accession>A0A9P0D356</accession>
<dbReference type="InterPro" id="IPR012464">
    <property type="entry name" value="DUF1676"/>
</dbReference>
<dbReference type="GO" id="GO:0016020">
    <property type="term" value="C:membrane"/>
    <property type="evidence" value="ECO:0007669"/>
    <property type="project" value="TreeGrafter"/>
</dbReference>
<evidence type="ECO:0000256" key="2">
    <source>
        <dbReference type="SAM" id="Phobius"/>
    </source>
</evidence>
<evidence type="ECO:0000313" key="4">
    <source>
        <dbReference type="EMBL" id="CAH1111173.1"/>
    </source>
</evidence>
<dbReference type="PANTHER" id="PTHR21879">
    <property type="entry name" value="FI03362P-RELATED-RELATED"/>
    <property type="match status" value="1"/>
</dbReference>
<evidence type="ECO:0000313" key="5">
    <source>
        <dbReference type="Proteomes" id="UP001153636"/>
    </source>
</evidence>
<evidence type="ECO:0008006" key="6">
    <source>
        <dbReference type="Google" id="ProtNLM"/>
    </source>
</evidence>
<feature type="compositionally biased region" description="Pro residues" evidence="1">
    <location>
        <begin position="191"/>
        <end position="205"/>
    </location>
</feature>
<dbReference type="PANTHER" id="PTHR21879:SF2">
    <property type="entry name" value="OSIRIS 20"/>
    <property type="match status" value="1"/>
</dbReference>
<keyword evidence="5" id="KW-1185">Reference proteome</keyword>
<feature type="chain" id="PRO_5040287069" description="Osiris 20" evidence="3">
    <location>
        <begin position="18"/>
        <end position="250"/>
    </location>
</feature>
<proteinExistence type="predicted"/>
<evidence type="ECO:0000256" key="3">
    <source>
        <dbReference type="SAM" id="SignalP"/>
    </source>
</evidence>
<dbReference type="EMBL" id="OV651817">
    <property type="protein sequence ID" value="CAH1111173.1"/>
    <property type="molecule type" value="Genomic_DNA"/>
</dbReference>
<organism evidence="4 5">
    <name type="scientific">Psylliodes chrysocephalus</name>
    <dbReference type="NCBI Taxonomy" id="3402493"/>
    <lineage>
        <taxon>Eukaryota</taxon>
        <taxon>Metazoa</taxon>
        <taxon>Ecdysozoa</taxon>
        <taxon>Arthropoda</taxon>
        <taxon>Hexapoda</taxon>
        <taxon>Insecta</taxon>
        <taxon>Pterygota</taxon>
        <taxon>Neoptera</taxon>
        <taxon>Endopterygota</taxon>
        <taxon>Coleoptera</taxon>
        <taxon>Polyphaga</taxon>
        <taxon>Cucujiformia</taxon>
        <taxon>Chrysomeloidea</taxon>
        <taxon>Chrysomelidae</taxon>
        <taxon>Galerucinae</taxon>
        <taxon>Alticini</taxon>
        <taxon>Psylliodes</taxon>
    </lineage>
</organism>
<feature type="transmembrane region" description="Helical" evidence="2">
    <location>
        <begin position="154"/>
        <end position="174"/>
    </location>
</feature>
<name>A0A9P0D356_9CUCU</name>
<dbReference type="Pfam" id="PF07898">
    <property type="entry name" value="DUF1676"/>
    <property type="match status" value="1"/>
</dbReference>